<name>A0AAN8PBS4_PATCE</name>
<gene>
    <name evidence="2" type="ORF">SNE40_020806</name>
</gene>
<feature type="region of interest" description="Disordered" evidence="1">
    <location>
        <begin position="197"/>
        <end position="222"/>
    </location>
</feature>
<evidence type="ECO:0000256" key="1">
    <source>
        <dbReference type="SAM" id="MobiDB-lite"/>
    </source>
</evidence>
<protein>
    <submittedName>
        <fullName evidence="2">Uncharacterized protein</fullName>
    </submittedName>
</protein>
<keyword evidence="3" id="KW-1185">Reference proteome</keyword>
<accession>A0AAN8PBS4</accession>
<reference evidence="2 3" key="1">
    <citation type="submission" date="2024-01" db="EMBL/GenBank/DDBJ databases">
        <title>The genome of the rayed Mediterranean limpet Patella caerulea (Linnaeus, 1758).</title>
        <authorList>
            <person name="Anh-Thu Weber A."/>
            <person name="Halstead-Nussloch G."/>
        </authorList>
    </citation>
    <scope>NUCLEOTIDE SEQUENCE [LARGE SCALE GENOMIC DNA]</scope>
    <source>
        <strain evidence="2">AATW-2023a</strain>
        <tissue evidence="2">Whole specimen</tissue>
    </source>
</reference>
<evidence type="ECO:0000313" key="3">
    <source>
        <dbReference type="Proteomes" id="UP001347796"/>
    </source>
</evidence>
<organism evidence="2 3">
    <name type="scientific">Patella caerulea</name>
    <name type="common">Rayed Mediterranean limpet</name>
    <dbReference type="NCBI Taxonomy" id="87958"/>
    <lineage>
        <taxon>Eukaryota</taxon>
        <taxon>Metazoa</taxon>
        <taxon>Spiralia</taxon>
        <taxon>Lophotrochozoa</taxon>
        <taxon>Mollusca</taxon>
        <taxon>Gastropoda</taxon>
        <taxon>Patellogastropoda</taxon>
        <taxon>Patelloidea</taxon>
        <taxon>Patellidae</taxon>
        <taxon>Patella</taxon>
    </lineage>
</organism>
<dbReference type="AlphaFoldDB" id="A0AAN8PBS4"/>
<comment type="caution">
    <text evidence="2">The sequence shown here is derived from an EMBL/GenBank/DDBJ whole genome shotgun (WGS) entry which is preliminary data.</text>
</comment>
<evidence type="ECO:0000313" key="2">
    <source>
        <dbReference type="EMBL" id="KAK6169826.1"/>
    </source>
</evidence>
<proteinExistence type="predicted"/>
<dbReference type="EMBL" id="JAZGQO010000015">
    <property type="protein sequence ID" value="KAK6169826.1"/>
    <property type="molecule type" value="Genomic_DNA"/>
</dbReference>
<dbReference type="PANTHER" id="PTHR33066:SF2">
    <property type="entry name" value="FILAGGRIN-2-LIKE"/>
    <property type="match status" value="1"/>
</dbReference>
<dbReference type="Proteomes" id="UP001347796">
    <property type="component" value="Unassembled WGS sequence"/>
</dbReference>
<dbReference type="PANTHER" id="PTHR33066">
    <property type="entry name" value="INTEGRASE_SAM-LIKE_N DOMAIN-CONTAINING PROTEIN"/>
    <property type="match status" value="1"/>
</dbReference>
<sequence>MVLHTTGQYSPSMGEVGVSDPIEGKSPFIDHSFVHKISRIAGAKTDFRRGNTVSFVKGCSGEGFKPFLPGVLFKVVPDEEERKVKTSFRSYSFQSVHLSSKVSDVYGKSVNSGHGVRRFRNISRSSRRLLSRAHSPIVKKVPEVRLQQQSLPICMSPIRPIVQPIRFYTGNESRNEDTAAVDRGLFLGVSGRLSPKTPQSLDFTNSRDRLSQTPPPTGLCSQPRKVGFGSYSGFHASRFDFSNNYRHSVYFRRPHREPGLFFSC</sequence>